<dbReference type="Proteomes" id="UP001150830">
    <property type="component" value="Unassembled WGS sequence"/>
</dbReference>
<dbReference type="Pfam" id="PF01408">
    <property type="entry name" value="GFO_IDH_MocA"/>
    <property type="match status" value="1"/>
</dbReference>
<evidence type="ECO:0000313" key="4">
    <source>
        <dbReference type="EMBL" id="MCY0964664.1"/>
    </source>
</evidence>
<dbReference type="Gene3D" id="3.30.360.10">
    <property type="entry name" value="Dihydrodipicolinate Reductase, domain 2"/>
    <property type="match status" value="1"/>
</dbReference>
<evidence type="ECO:0000259" key="2">
    <source>
        <dbReference type="Pfam" id="PF01408"/>
    </source>
</evidence>
<dbReference type="Gene3D" id="3.40.50.720">
    <property type="entry name" value="NAD(P)-binding Rossmann-like Domain"/>
    <property type="match status" value="1"/>
</dbReference>
<keyword evidence="5" id="KW-1185">Reference proteome</keyword>
<dbReference type="GO" id="GO:0000166">
    <property type="term" value="F:nucleotide binding"/>
    <property type="evidence" value="ECO:0007669"/>
    <property type="project" value="InterPro"/>
</dbReference>
<gene>
    <name evidence="4" type="ORF">OUO13_05665</name>
</gene>
<dbReference type="InterPro" id="IPR000683">
    <property type="entry name" value="Gfo/Idh/MocA-like_OxRdtase_N"/>
</dbReference>
<dbReference type="Pfam" id="PF22725">
    <property type="entry name" value="GFO_IDH_MocA_C3"/>
    <property type="match status" value="1"/>
</dbReference>
<dbReference type="InterPro" id="IPR050463">
    <property type="entry name" value="Gfo/Idh/MocA_oxidrdct_glycsds"/>
</dbReference>
<dbReference type="SUPFAM" id="SSF55347">
    <property type="entry name" value="Glyceraldehyde-3-phosphate dehydrogenase-like, C-terminal domain"/>
    <property type="match status" value="1"/>
</dbReference>
<dbReference type="EMBL" id="JAPNOA010000018">
    <property type="protein sequence ID" value="MCY0964664.1"/>
    <property type="molecule type" value="Genomic_DNA"/>
</dbReference>
<accession>A0A9X3EBT0</accession>
<keyword evidence="1" id="KW-0560">Oxidoreductase</keyword>
<dbReference type="GO" id="GO:0016491">
    <property type="term" value="F:oxidoreductase activity"/>
    <property type="evidence" value="ECO:0007669"/>
    <property type="project" value="UniProtKB-KW"/>
</dbReference>
<proteinExistence type="predicted"/>
<feature type="domain" description="GFO/IDH/MocA-like oxidoreductase" evidence="3">
    <location>
        <begin position="146"/>
        <end position="280"/>
    </location>
</feature>
<evidence type="ECO:0000313" key="5">
    <source>
        <dbReference type="Proteomes" id="UP001150830"/>
    </source>
</evidence>
<feature type="domain" description="Gfo/Idh/MocA-like oxidoreductase N-terminal" evidence="2">
    <location>
        <begin position="11"/>
        <end position="137"/>
    </location>
</feature>
<dbReference type="SUPFAM" id="SSF51735">
    <property type="entry name" value="NAD(P)-binding Rossmann-fold domains"/>
    <property type="match status" value="1"/>
</dbReference>
<dbReference type="RefSeq" id="WP_283172876.1">
    <property type="nucleotide sequence ID" value="NZ_JAPNOA010000018.1"/>
</dbReference>
<comment type="caution">
    <text evidence="4">The sequence shown here is derived from an EMBL/GenBank/DDBJ whole genome shotgun (WGS) entry which is preliminary data.</text>
</comment>
<dbReference type="InterPro" id="IPR055170">
    <property type="entry name" value="GFO_IDH_MocA-like_dom"/>
</dbReference>
<sequence>MAENIQSRPEIGVGVIGAGYMGKAYSIAFNAVNATFPLTANARLEMLATMEHEDAEGRARSWGYKRATRNWRELIEDPAVDVVAVCTPTFMHQEMAMAAIRAGKHVICEKPIALDAASARAMADAAEAAGVVNLVGYNYARNPAAQLARQMIQAGELGDIVSFRGTHVEDFLADPQAGISWRQQKDFSSRAGALGDLASHIVNLAHYLCGPISRVVGDRQVVHAQRPDANGNLLPVENDDQASFLMRFANGAMGSIEASRVALGRKMGLTFEVTGTRGSLYFTQERMAELQFYSGSDDPARSGFRTILIGPQHPDYGHFCLGDGHGIGFNDMVTIEMRDLLEAISAGRPLWSTFRDACHTADVVEAVLRSCDSGHWQTLE</sequence>
<protein>
    <submittedName>
        <fullName evidence="4">Gfo/Idh/MocA family oxidoreductase</fullName>
    </submittedName>
</protein>
<dbReference type="PANTHER" id="PTHR43818">
    <property type="entry name" value="BCDNA.GH03377"/>
    <property type="match status" value="1"/>
</dbReference>
<reference evidence="4" key="1">
    <citation type="submission" date="2022-11" db="EMBL/GenBank/DDBJ databases">
        <title>Parathalassolutuus dongxingensis gen. nov., sp. nov., a novel member of family Oceanospirillaceae isolated from a coastal shrimp pond in Guangxi, China.</title>
        <authorList>
            <person name="Chen H."/>
        </authorList>
    </citation>
    <scope>NUCLEOTIDE SEQUENCE</scope>
    <source>
        <strain evidence="4">G-43</strain>
    </source>
</reference>
<dbReference type="InterPro" id="IPR036291">
    <property type="entry name" value="NAD(P)-bd_dom_sf"/>
</dbReference>
<name>A0A9X3EBT0_9GAMM</name>
<dbReference type="AlphaFoldDB" id="A0A9X3EBT0"/>
<evidence type="ECO:0000259" key="3">
    <source>
        <dbReference type="Pfam" id="PF22725"/>
    </source>
</evidence>
<organism evidence="4 5">
    <name type="scientific">Parathalassolituus penaei</name>
    <dbReference type="NCBI Taxonomy" id="2997323"/>
    <lineage>
        <taxon>Bacteria</taxon>
        <taxon>Pseudomonadati</taxon>
        <taxon>Pseudomonadota</taxon>
        <taxon>Gammaproteobacteria</taxon>
        <taxon>Oceanospirillales</taxon>
        <taxon>Oceanospirillaceae</taxon>
        <taxon>Parathalassolituus</taxon>
    </lineage>
</organism>
<evidence type="ECO:0000256" key="1">
    <source>
        <dbReference type="ARBA" id="ARBA00023002"/>
    </source>
</evidence>
<dbReference type="PANTHER" id="PTHR43818:SF11">
    <property type="entry name" value="BCDNA.GH03377"/>
    <property type="match status" value="1"/>
</dbReference>